<name>A0ABQ5LUP6_9RHOB</name>
<organism evidence="2 3">
    <name type="scientific">Sinisalibacter aestuarii</name>
    <dbReference type="NCBI Taxonomy" id="2949426"/>
    <lineage>
        <taxon>Bacteria</taxon>
        <taxon>Pseudomonadati</taxon>
        <taxon>Pseudomonadota</taxon>
        <taxon>Alphaproteobacteria</taxon>
        <taxon>Rhodobacterales</taxon>
        <taxon>Roseobacteraceae</taxon>
        <taxon>Sinisalibacter</taxon>
    </lineage>
</organism>
<dbReference type="Proteomes" id="UP001144205">
    <property type="component" value="Unassembled WGS sequence"/>
</dbReference>
<dbReference type="RefSeq" id="WP_281842743.1">
    <property type="nucleotide sequence ID" value="NZ_BROH01000007.1"/>
</dbReference>
<gene>
    <name evidence="2" type="ORF">STA1M1_25760</name>
</gene>
<evidence type="ECO:0000313" key="2">
    <source>
        <dbReference type="EMBL" id="GKY88707.1"/>
    </source>
</evidence>
<keyword evidence="3" id="KW-1185">Reference proteome</keyword>
<reference evidence="2" key="1">
    <citation type="journal article" date="2023" name="Int. J. Syst. Evol. Microbiol.">
        <title>Sinisalibacter aestuarii sp. nov., isolated from estuarine sediment of the Arakawa River.</title>
        <authorList>
            <person name="Arafat S.T."/>
            <person name="Hirano S."/>
            <person name="Sato A."/>
            <person name="Takeuchi K."/>
            <person name="Yasuda T."/>
            <person name="Terahara T."/>
            <person name="Hamada M."/>
            <person name="Kobayashi T."/>
        </authorList>
    </citation>
    <scope>NUCLEOTIDE SEQUENCE</scope>
    <source>
        <strain evidence="2">B-399</strain>
    </source>
</reference>
<evidence type="ECO:0000256" key="1">
    <source>
        <dbReference type="SAM" id="Phobius"/>
    </source>
</evidence>
<keyword evidence="1" id="KW-1133">Transmembrane helix</keyword>
<dbReference type="EMBL" id="BROH01000007">
    <property type="protein sequence ID" value="GKY88707.1"/>
    <property type="molecule type" value="Genomic_DNA"/>
</dbReference>
<protein>
    <recommendedName>
        <fullName evidence="4">Pilus assembly protein</fullName>
    </recommendedName>
</protein>
<sequence length="211" mass="23719">MTISHMIRRALAPVSAAARRFGRDERASMSVEAVLVAPMLFWAFLATYAYFDVYRVKNLALKANYAVSDLLSRELNTIDMDYITGARNLYRYLTRADDTSWIRVTVVHCSLNCAVSPDATDEDRELSVDWSRGTDDQPAISDENLMIYYDDIIPMIASGERVIIVETTMDYQPVFAPELTGIGDQTFRDVVMTRPRFAPQLCFDGIGCGAS</sequence>
<comment type="caution">
    <text evidence="2">The sequence shown here is derived from an EMBL/GenBank/DDBJ whole genome shotgun (WGS) entry which is preliminary data.</text>
</comment>
<keyword evidence="1" id="KW-0472">Membrane</keyword>
<evidence type="ECO:0000313" key="3">
    <source>
        <dbReference type="Proteomes" id="UP001144205"/>
    </source>
</evidence>
<accession>A0ABQ5LUP6</accession>
<keyword evidence="1" id="KW-0812">Transmembrane</keyword>
<feature type="transmembrane region" description="Helical" evidence="1">
    <location>
        <begin position="29"/>
        <end position="51"/>
    </location>
</feature>
<proteinExistence type="predicted"/>
<evidence type="ECO:0008006" key="4">
    <source>
        <dbReference type="Google" id="ProtNLM"/>
    </source>
</evidence>